<evidence type="ECO:0000313" key="5">
    <source>
        <dbReference type="EMBL" id="AGB37570.1"/>
    </source>
</evidence>
<dbReference type="EMBL" id="CP003929">
    <property type="protein sequence ID" value="AGB37570.1"/>
    <property type="molecule type" value="Genomic_DNA"/>
</dbReference>
<accession>L0JZ33</accession>
<evidence type="ECO:0000256" key="1">
    <source>
        <dbReference type="SAM" id="Phobius"/>
    </source>
</evidence>
<proteinExistence type="predicted"/>
<dbReference type="InterPro" id="IPR058775">
    <property type="entry name" value="DUF8054_M"/>
</dbReference>
<keyword evidence="6" id="KW-1185">Reference proteome</keyword>
<protein>
    <submittedName>
        <fullName evidence="5">Uncharacterized protein</fullName>
    </submittedName>
</protein>
<dbReference type="Pfam" id="PF26238">
    <property type="entry name" value="DUF8054_M"/>
    <property type="match status" value="1"/>
</dbReference>
<dbReference type="Pfam" id="PF26236">
    <property type="entry name" value="DUF8054_N"/>
    <property type="match status" value="1"/>
</dbReference>
<dbReference type="AlphaFoldDB" id="L0JZ33"/>
<dbReference type="OrthoDB" id="292134at2157"/>
<keyword evidence="1" id="KW-1133">Transmembrane helix</keyword>
<dbReference type="HOGENOM" id="CLU_945324_0_0_2"/>
<dbReference type="STRING" id="694430.Natoc_1771"/>
<reference evidence="5 6" key="1">
    <citation type="submission" date="2012-11" db="EMBL/GenBank/DDBJ databases">
        <title>FINISHED of Natronococcus occultus SP4, DSM 3396.</title>
        <authorList>
            <consortium name="DOE Joint Genome Institute"/>
            <person name="Eisen J."/>
            <person name="Huntemann M."/>
            <person name="Wei C.-L."/>
            <person name="Han J."/>
            <person name="Detter J.C."/>
            <person name="Han C."/>
            <person name="Tapia R."/>
            <person name="Chen A."/>
            <person name="Kyrpides N."/>
            <person name="Mavromatis K."/>
            <person name="Markowitz V."/>
            <person name="Szeto E."/>
            <person name="Ivanova N."/>
            <person name="Mikhailova N."/>
            <person name="Ovchinnikova G."/>
            <person name="Pagani I."/>
            <person name="Pati A."/>
            <person name="Goodwin L."/>
            <person name="Nordberg H.P."/>
            <person name="Cantor M.N."/>
            <person name="Hua S.X."/>
            <person name="Woyke T."/>
            <person name="Eisen J."/>
            <person name="Klenk H.-P."/>
            <person name="Klenk H.-P."/>
        </authorList>
    </citation>
    <scope>NUCLEOTIDE SEQUENCE [LARGE SCALE GENOMIC DNA]</scope>
    <source>
        <strain evidence="5 6">SP4</strain>
    </source>
</reference>
<evidence type="ECO:0000259" key="4">
    <source>
        <dbReference type="Pfam" id="PF26238"/>
    </source>
</evidence>
<feature type="domain" description="DUF8054" evidence="4">
    <location>
        <begin position="104"/>
        <end position="213"/>
    </location>
</feature>
<evidence type="ECO:0000259" key="2">
    <source>
        <dbReference type="Pfam" id="PF26236"/>
    </source>
</evidence>
<feature type="transmembrane region" description="Helical" evidence="1">
    <location>
        <begin position="21"/>
        <end position="42"/>
    </location>
</feature>
<dbReference type="eggNOG" id="arCOG08109">
    <property type="taxonomic scope" value="Archaea"/>
</dbReference>
<dbReference type="RefSeq" id="WP_015321016.1">
    <property type="nucleotide sequence ID" value="NC_019974.1"/>
</dbReference>
<dbReference type="GeneID" id="14404855"/>
<feature type="domain" description="DUF8054" evidence="3">
    <location>
        <begin position="216"/>
        <end position="255"/>
    </location>
</feature>
<feature type="transmembrane region" description="Helical" evidence="1">
    <location>
        <begin position="48"/>
        <end position="66"/>
    </location>
</feature>
<organism evidence="5 6">
    <name type="scientific">Natronococcus occultus SP4</name>
    <dbReference type="NCBI Taxonomy" id="694430"/>
    <lineage>
        <taxon>Archaea</taxon>
        <taxon>Methanobacteriati</taxon>
        <taxon>Methanobacteriota</taxon>
        <taxon>Stenosarchaea group</taxon>
        <taxon>Halobacteria</taxon>
        <taxon>Halobacteriales</taxon>
        <taxon>Natrialbaceae</taxon>
        <taxon>Natronococcus</taxon>
    </lineage>
</organism>
<evidence type="ECO:0000313" key="6">
    <source>
        <dbReference type="Proteomes" id="UP000010878"/>
    </source>
</evidence>
<dbReference type="KEGG" id="nou:Natoc_1771"/>
<keyword evidence="1" id="KW-0812">Transmembrane</keyword>
<gene>
    <name evidence="5" type="ORF">Natoc_1771</name>
</gene>
<evidence type="ECO:0000259" key="3">
    <source>
        <dbReference type="Pfam" id="PF26237"/>
    </source>
</evidence>
<dbReference type="InterPro" id="IPR058675">
    <property type="entry name" value="DUF8054_C"/>
</dbReference>
<dbReference type="Pfam" id="PF26237">
    <property type="entry name" value="DUF8054_C"/>
    <property type="match status" value="1"/>
</dbReference>
<sequence length="281" mass="30148">MRLITAAFDAVRQPAYTGENRCLPCTVVNVAIAIVLAVALGIAATPPIGAVALAVSLATIVLRGYLVPGTPELTKRYLPAPVLELFGKEPIETSSLEDVDPDEPRDVLVAAGVAERTADGALSLTDRFRSAFRDAAESTAPDATDVAILVGADEAVERGPRAYSIDGSRLLRWESDAALVADVAAASVLRATVDDWDSIDRDRRLDLLRRLRLLLERCPDCGGSVVRRRERVDPCCQPPHVSVWSTCRDCEAVLGDVTVPEADGEDWLDALETEDPPIAPD</sequence>
<dbReference type="InterPro" id="IPR058674">
    <property type="entry name" value="DUF8054_N"/>
</dbReference>
<keyword evidence="1" id="KW-0472">Membrane</keyword>
<dbReference type="Proteomes" id="UP000010878">
    <property type="component" value="Chromosome"/>
</dbReference>
<name>L0JZ33_9EURY</name>
<feature type="domain" description="DUF8054" evidence="2">
    <location>
        <begin position="9"/>
        <end position="89"/>
    </location>
</feature>